<comment type="caution">
    <text evidence="1">The sequence shown here is derived from an EMBL/GenBank/DDBJ whole genome shotgun (WGS) entry which is preliminary data.</text>
</comment>
<organism evidence="1 2">
    <name type="scientific">Phlebia brevispora</name>
    <dbReference type="NCBI Taxonomy" id="194682"/>
    <lineage>
        <taxon>Eukaryota</taxon>
        <taxon>Fungi</taxon>
        <taxon>Dikarya</taxon>
        <taxon>Basidiomycota</taxon>
        <taxon>Agaricomycotina</taxon>
        <taxon>Agaricomycetes</taxon>
        <taxon>Polyporales</taxon>
        <taxon>Meruliaceae</taxon>
        <taxon>Phlebia</taxon>
    </lineage>
</organism>
<name>A0ACC1S700_9APHY</name>
<accession>A0ACC1S700</accession>
<dbReference type="EMBL" id="JANHOG010001673">
    <property type="protein sequence ID" value="KAJ3533352.1"/>
    <property type="molecule type" value="Genomic_DNA"/>
</dbReference>
<evidence type="ECO:0000313" key="1">
    <source>
        <dbReference type="EMBL" id="KAJ3533352.1"/>
    </source>
</evidence>
<sequence length="405" mass="44652">MCSLSRSQLQRLYQPPTSFSLAERSVAVATASSNTSEATTSLFCQMIAQLSRLSQTAQPTAFHHLLRALDDRGRLLRVYTQNIDALELKSGLTFGVPEVDMRRPKPRSSKGKSDQPEGSVPSSSSAASRLPTPPAETPRCIPLHGTLQNMHCQICLHSFPLENYLDDLNAGSFPICPECNQIEETRQAVGKRSRGVGKLRPSVVLYNELHKDGEEVGEVVRRDLVGNSKGKGRAGADLLLVVGTSLRVPGTKRMVREFSKAVHSRYLPVQNEASMSSSSSTSPLPSPRRTPTADEDAPIKTIYLNLDFPVPTREWEGVFDVWICGDAQTFANVVQEEIEKEEKAKEAAIERKRRREEMKEEAAREEERQRLEAEVAAVAVSAKGKRKSKSQSKAPVAAQEGQEVC</sequence>
<gene>
    <name evidence="1" type="ORF">NM688_g7296</name>
</gene>
<proteinExistence type="predicted"/>
<dbReference type="Proteomes" id="UP001148662">
    <property type="component" value="Unassembled WGS sequence"/>
</dbReference>
<reference evidence="1" key="1">
    <citation type="submission" date="2022-07" db="EMBL/GenBank/DDBJ databases">
        <title>Genome Sequence of Phlebia brevispora.</title>
        <authorList>
            <person name="Buettner E."/>
        </authorList>
    </citation>
    <scope>NUCLEOTIDE SEQUENCE</scope>
    <source>
        <strain evidence="1">MPL23</strain>
    </source>
</reference>
<protein>
    <submittedName>
        <fullName evidence="1">Uncharacterized protein</fullName>
    </submittedName>
</protein>
<evidence type="ECO:0000313" key="2">
    <source>
        <dbReference type="Proteomes" id="UP001148662"/>
    </source>
</evidence>
<keyword evidence="2" id="KW-1185">Reference proteome</keyword>